<proteinExistence type="inferred from homology"/>
<evidence type="ECO:0000256" key="2">
    <source>
        <dbReference type="ARBA" id="ARBA00004370"/>
    </source>
</evidence>
<dbReference type="GO" id="GO:0016705">
    <property type="term" value="F:oxidoreductase activity, acting on paired donors, with incorporation or reduction of molecular oxygen"/>
    <property type="evidence" value="ECO:0007669"/>
    <property type="project" value="InterPro"/>
</dbReference>
<keyword evidence="9" id="KW-0472">Membrane</keyword>
<reference evidence="14" key="1">
    <citation type="submission" date="2025-08" db="UniProtKB">
        <authorList>
            <consortium name="RefSeq"/>
        </authorList>
    </citation>
    <scope>IDENTIFICATION</scope>
    <source>
        <tissue evidence="14">Seedling</tissue>
    </source>
</reference>
<dbReference type="InParanoid" id="A0A6P3YU66"/>
<keyword evidence="7 10" id="KW-0408">Iron</keyword>
<dbReference type="SUPFAM" id="SSF48264">
    <property type="entry name" value="Cytochrome P450"/>
    <property type="match status" value="1"/>
</dbReference>
<accession>A0A6P3YU66</accession>
<dbReference type="GO" id="GO:0005506">
    <property type="term" value="F:iron ion binding"/>
    <property type="evidence" value="ECO:0007669"/>
    <property type="project" value="InterPro"/>
</dbReference>
<name>A0A6P3YU66_ZIZJJ</name>
<evidence type="ECO:0000256" key="11">
    <source>
        <dbReference type="RuleBase" id="RU000461"/>
    </source>
</evidence>
<feature type="binding site" description="axial binding residue" evidence="10">
    <location>
        <position position="435"/>
    </location>
    <ligand>
        <name>heme</name>
        <dbReference type="ChEBI" id="CHEBI:30413"/>
    </ligand>
    <ligandPart>
        <name>Fe</name>
        <dbReference type="ChEBI" id="CHEBI:18248"/>
    </ligandPart>
</feature>
<dbReference type="GO" id="GO:0004497">
    <property type="term" value="F:monooxygenase activity"/>
    <property type="evidence" value="ECO:0007669"/>
    <property type="project" value="UniProtKB-KW"/>
</dbReference>
<dbReference type="CDD" id="cd11072">
    <property type="entry name" value="CYP71-like"/>
    <property type="match status" value="1"/>
</dbReference>
<keyword evidence="13" id="KW-1185">Reference proteome</keyword>
<dbReference type="GeneID" id="107404788"/>
<dbReference type="InterPro" id="IPR017972">
    <property type="entry name" value="Cyt_P450_CS"/>
</dbReference>
<dbReference type="GO" id="GO:0020037">
    <property type="term" value="F:heme binding"/>
    <property type="evidence" value="ECO:0007669"/>
    <property type="project" value="InterPro"/>
</dbReference>
<dbReference type="Gene3D" id="1.10.630.10">
    <property type="entry name" value="Cytochrome P450"/>
    <property type="match status" value="1"/>
</dbReference>
<dbReference type="InterPro" id="IPR001128">
    <property type="entry name" value="Cyt_P450"/>
</dbReference>
<comment type="subcellular location">
    <subcellularLocation>
        <location evidence="2">Membrane</location>
    </subcellularLocation>
</comment>
<dbReference type="PRINTS" id="PR00385">
    <property type="entry name" value="P450"/>
</dbReference>
<dbReference type="Proteomes" id="UP001652623">
    <property type="component" value="Chromosome 7"/>
</dbReference>
<evidence type="ECO:0000256" key="9">
    <source>
        <dbReference type="ARBA" id="ARBA00023136"/>
    </source>
</evidence>
<evidence type="ECO:0000313" key="14">
    <source>
        <dbReference type="RefSeq" id="XP_015867271.3"/>
    </source>
</evidence>
<keyword evidence="4 10" id="KW-0349">Heme</keyword>
<evidence type="ECO:0000256" key="5">
    <source>
        <dbReference type="ARBA" id="ARBA00022723"/>
    </source>
</evidence>
<comment type="cofactor">
    <cofactor evidence="1 10">
        <name>heme</name>
        <dbReference type="ChEBI" id="CHEBI:30413"/>
    </cofactor>
</comment>
<keyword evidence="6 11" id="KW-0560">Oxidoreductase</keyword>
<evidence type="ECO:0000256" key="4">
    <source>
        <dbReference type="ARBA" id="ARBA00022617"/>
    </source>
</evidence>
<evidence type="ECO:0000256" key="1">
    <source>
        <dbReference type="ARBA" id="ARBA00001971"/>
    </source>
</evidence>
<dbReference type="InterPro" id="IPR002401">
    <property type="entry name" value="Cyt_P450_E_grp-I"/>
</dbReference>
<gene>
    <name evidence="14" type="primary">LOC107404788</name>
</gene>
<feature type="signal peptide" evidence="12">
    <location>
        <begin position="1"/>
        <end position="19"/>
    </location>
</feature>
<keyword evidence="5 10" id="KW-0479">Metal-binding</keyword>
<protein>
    <submittedName>
        <fullName evidence="14">Cytochrome P450 71AU50</fullName>
    </submittedName>
</protein>
<sequence>MAWIWTILALLLLAYILLWKRTNNNNKRLPPGPRGFPIFGSLHLLGEFPHRDLHRLAKQYGPIMHIRLGLIPTIVVSSPKAAELFLKTHDLVFASRPPHEAAKHISYNQKSMAFAEYGSYWRDVRKMCTLELLSNVKINSFRAMRKEEVGLFIDSLRKSARDRVAVDLSVKVSSLSADMSCRMVFGKKFADSEFDERGFKAVIQEGMQLSAAPNLGDYIPPIASLDLQGLTKKMKKVGKVFDDFFEKIIDEHAQSKDEDKNKDFVDVMLGFLGSEESEYRIERSNIKAIILDMLSASIDTASTTIDWAISELIKNPNIMKKVQEELENTVGMKRTVEETDLESLDYLNMVVKETLRLHPAGPLLIPHASTEDCTINGFHIPKKAHIIINAWAIGRDPDAWTDAEKFSPERFVGSNIDVRGRDLQLIPFGSGRRGCPGIQLGLTVVRLVLAQLVHCFDWELPNGMSPADLDMTEEFGLTVPRAKHLLAIPTYRLHK</sequence>
<dbReference type="Pfam" id="PF00067">
    <property type="entry name" value="p450"/>
    <property type="match status" value="1"/>
</dbReference>
<evidence type="ECO:0000256" key="7">
    <source>
        <dbReference type="ARBA" id="ARBA00023004"/>
    </source>
</evidence>
<evidence type="ECO:0000256" key="6">
    <source>
        <dbReference type="ARBA" id="ARBA00023002"/>
    </source>
</evidence>
<dbReference type="AlphaFoldDB" id="A0A6P3YU66"/>
<evidence type="ECO:0000256" key="8">
    <source>
        <dbReference type="ARBA" id="ARBA00023033"/>
    </source>
</evidence>
<evidence type="ECO:0000313" key="13">
    <source>
        <dbReference type="Proteomes" id="UP001652623"/>
    </source>
</evidence>
<keyword evidence="8 11" id="KW-0503">Monooxygenase</keyword>
<dbReference type="PRINTS" id="PR00463">
    <property type="entry name" value="EP450I"/>
</dbReference>
<evidence type="ECO:0000256" key="3">
    <source>
        <dbReference type="ARBA" id="ARBA00010617"/>
    </source>
</evidence>
<dbReference type="InterPro" id="IPR036396">
    <property type="entry name" value="Cyt_P450_sf"/>
</dbReference>
<evidence type="ECO:0000256" key="10">
    <source>
        <dbReference type="PIRSR" id="PIRSR602401-1"/>
    </source>
</evidence>
<dbReference type="PROSITE" id="PS00086">
    <property type="entry name" value="CYTOCHROME_P450"/>
    <property type="match status" value="1"/>
</dbReference>
<comment type="similarity">
    <text evidence="3 11">Belongs to the cytochrome P450 family.</text>
</comment>
<keyword evidence="12" id="KW-0732">Signal</keyword>
<dbReference type="KEGG" id="zju:107404788"/>
<dbReference type="RefSeq" id="XP_015867271.3">
    <property type="nucleotide sequence ID" value="XM_016011785.4"/>
</dbReference>
<dbReference type="PANTHER" id="PTHR47943:SF2">
    <property type="entry name" value="CYTOCHROME P450"/>
    <property type="match status" value="1"/>
</dbReference>
<feature type="chain" id="PRO_5046724805" evidence="12">
    <location>
        <begin position="20"/>
        <end position="495"/>
    </location>
</feature>
<evidence type="ECO:0000256" key="12">
    <source>
        <dbReference type="SAM" id="SignalP"/>
    </source>
</evidence>
<organism evidence="13 14">
    <name type="scientific">Ziziphus jujuba</name>
    <name type="common">Chinese jujube</name>
    <name type="synonym">Ziziphus sativa</name>
    <dbReference type="NCBI Taxonomy" id="326968"/>
    <lineage>
        <taxon>Eukaryota</taxon>
        <taxon>Viridiplantae</taxon>
        <taxon>Streptophyta</taxon>
        <taxon>Embryophyta</taxon>
        <taxon>Tracheophyta</taxon>
        <taxon>Spermatophyta</taxon>
        <taxon>Magnoliopsida</taxon>
        <taxon>eudicotyledons</taxon>
        <taxon>Gunneridae</taxon>
        <taxon>Pentapetalae</taxon>
        <taxon>rosids</taxon>
        <taxon>fabids</taxon>
        <taxon>Rosales</taxon>
        <taxon>Rhamnaceae</taxon>
        <taxon>Paliureae</taxon>
        <taxon>Ziziphus</taxon>
    </lineage>
</organism>
<dbReference type="PANTHER" id="PTHR47943">
    <property type="entry name" value="CYTOCHROME P450 93A3-LIKE"/>
    <property type="match status" value="1"/>
</dbReference>
<dbReference type="GO" id="GO:0016020">
    <property type="term" value="C:membrane"/>
    <property type="evidence" value="ECO:0007669"/>
    <property type="project" value="UniProtKB-SubCell"/>
</dbReference>